<name>A0AB39CCC0_9VIRU</name>
<proteinExistence type="predicted"/>
<evidence type="ECO:0000313" key="1">
    <source>
        <dbReference type="EMBL" id="XDJ14573.1"/>
    </source>
</evidence>
<sequence length="93" mass="10745">MSFESLFHDMVIESQSDSYTHRSGLSDPISSAYDNGLRHGILHGITLGFRTMAESGHISEKIYEDWHEFVYSDAMSDPQEFRKRIMKKRSEGE</sequence>
<dbReference type="EMBL" id="PQ015378">
    <property type="protein sequence ID" value="XDJ14573.1"/>
    <property type="molecule type" value="Genomic_DNA"/>
</dbReference>
<accession>A0AB39CCC0</accession>
<reference evidence="1" key="1">
    <citation type="submission" date="2024-07" db="EMBL/GenBank/DDBJ databases">
        <authorList>
            <person name="Bringhurst R.M."/>
            <person name="Homer T.E."/>
        </authorList>
    </citation>
    <scope>NUCLEOTIDE SEQUENCE</scope>
</reference>
<protein>
    <submittedName>
        <fullName evidence="1">Uncharacterized protein</fullName>
    </submittedName>
</protein>
<organism evidence="1">
    <name type="scientific">Pseudomonas phage RVTF4</name>
    <dbReference type="NCBI Taxonomy" id="3236931"/>
    <lineage>
        <taxon>Viruses</taxon>
    </lineage>
</organism>